<evidence type="ECO:0000256" key="1">
    <source>
        <dbReference type="SAM" id="MobiDB-lite"/>
    </source>
</evidence>
<organism evidence="2 3">
    <name type="scientific">Melipona bicolor</name>
    <dbReference type="NCBI Taxonomy" id="60889"/>
    <lineage>
        <taxon>Eukaryota</taxon>
        <taxon>Metazoa</taxon>
        <taxon>Ecdysozoa</taxon>
        <taxon>Arthropoda</taxon>
        <taxon>Hexapoda</taxon>
        <taxon>Insecta</taxon>
        <taxon>Pterygota</taxon>
        <taxon>Neoptera</taxon>
        <taxon>Endopterygota</taxon>
        <taxon>Hymenoptera</taxon>
        <taxon>Apocrita</taxon>
        <taxon>Aculeata</taxon>
        <taxon>Apoidea</taxon>
        <taxon>Anthophila</taxon>
        <taxon>Apidae</taxon>
        <taxon>Melipona</taxon>
    </lineage>
</organism>
<feature type="region of interest" description="Disordered" evidence="1">
    <location>
        <begin position="66"/>
        <end position="110"/>
    </location>
</feature>
<sequence length="139" mass="16005">MLVIMKGNGPSVLYYDALPRCYFINVLANLAFSQVLEKAMFLSFDRQEGNERKRWLTAESCAVVSTPTAAAAKEEEEEEEEEGGEEEEILSLNRGKNQRNGRRKAKTQREKRKIINGSFCENHKFLTRAVRPIKYPRFS</sequence>
<keyword evidence="3" id="KW-1185">Reference proteome</keyword>
<dbReference type="EMBL" id="JAHYIQ010000031">
    <property type="protein sequence ID" value="KAK1120400.1"/>
    <property type="molecule type" value="Genomic_DNA"/>
</dbReference>
<name>A0AA40FJR0_9HYME</name>
<evidence type="ECO:0000313" key="2">
    <source>
        <dbReference type="EMBL" id="KAK1120400.1"/>
    </source>
</evidence>
<proteinExistence type="predicted"/>
<protein>
    <submittedName>
        <fullName evidence="2">Uncharacterized protein</fullName>
    </submittedName>
</protein>
<dbReference type="AlphaFoldDB" id="A0AA40FJR0"/>
<accession>A0AA40FJR0</accession>
<dbReference type="Proteomes" id="UP001177670">
    <property type="component" value="Unassembled WGS sequence"/>
</dbReference>
<comment type="caution">
    <text evidence="2">The sequence shown here is derived from an EMBL/GenBank/DDBJ whole genome shotgun (WGS) entry which is preliminary data.</text>
</comment>
<gene>
    <name evidence="2" type="ORF">K0M31_012381</name>
</gene>
<feature type="compositionally biased region" description="Acidic residues" evidence="1">
    <location>
        <begin position="74"/>
        <end position="89"/>
    </location>
</feature>
<feature type="compositionally biased region" description="Basic residues" evidence="1">
    <location>
        <begin position="96"/>
        <end position="110"/>
    </location>
</feature>
<evidence type="ECO:0000313" key="3">
    <source>
        <dbReference type="Proteomes" id="UP001177670"/>
    </source>
</evidence>
<reference evidence="2" key="1">
    <citation type="submission" date="2021-10" db="EMBL/GenBank/DDBJ databases">
        <title>Melipona bicolor Genome sequencing and assembly.</title>
        <authorList>
            <person name="Araujo N.S."/>
            <person name="Arias M.C."/>
        </authorList>
    </citation>
    <scope>NUCLEOTIDE SEQUENCE</scope>
    <source>
        <strain evidence="2">USP_2M_L1-L4_2017</strain>
        <tissue evidence="2">Whole body</tissue>
    </source>
</reference>